<evidence type="ECO:0000256" key="1">
    <source>
        <dbReference type="SAM" id="MobiDB-lite"/>
    </source>
</evidence>
<dbReference type="AlphaFoldDB" id="A0A098AYL5"/>
<name>A0A098AYL5_DESHA</name>
<reference evidence="2" key="1">
    <citation type="submission" date="2014-07" db="EMBL/GenBank/DDBJ databases">
        <authorList>
            <person name="Hornung V.Bastian."/>
        </authorList>
    </citation>
    <scope>NUCLEOTIDE SEQUENCE</scope>
    <source>
        <strain evidence="2">PCE-S</strain>
    </source>
</reference>
<gene>
    <name evidence="2" type="ORF">DPCES_1305</name>
</gene>
<accession>A0A098AYL5</accession>
<proteinExistence type="predicted"/>
<dbReference type="InterPro" id="IPR021451">
    <property type="entry name" value="DUF3102"/>
</dbReference>
<evidence type="ECO:0000313" key="2">
    <source>
        <dbReference type="EMBL" id="CDX01192.1"/>
    </source>
</evidence>
<feature type="region of interest" description="Disordered" evidence="1">
    <location>
        <begin position="194"/>
        <end position="234"/>
    </location>
</feature>
<dbReference type="EMBL" id="LK996017">
    <property type="protein sequence ID" value="CDX01192.1"/>
    <property type="molecule type" value="Genomic_DNA"/>
</dbReference>
<sequence>MNRQTRAVLTSYEVSPAVVTGCHTENFFRLLLRVVTPVMSGPYTVLKTREGMGMSEQVRERTPQVIAAEINSYKVSSGRIQLTCAVEIGRRLIEAKALLPHGEWGKWLEEYVEYSQATAENYMRVAREYGQAGGDSPEGEKAKSETFPILSYSQALTLLDIPEEERAEFIAELDIENMSVRQLQRAIKEREQARQEKKEAEQESRELQKALEGEKEKNSQLEKERDGLKLKAGELEKEKQGLKQEVAERKAENSRLKDKQLFKNNEKLRNQLTAAQIKNATHKAAFKMEALERAFKEVVYELGLLVKIDKNVHGEYQKNLRKFLLKCLDEKVGD</sequence>
<dbReference type="Pfam" id="PF11300">
    <property type="entry name" value="DUF3102"/>
    <property type="match status" value="1"/>
</dbReference>
<organism evidence="2">
    <name type="scientific">Desulfitobacterium hafniense</name>
    <name type="common">Desulfitobacterium frappieri</name>
    <dbReference type="NCBI Taxonomy" id="49338"/>
    <lineage>
        <taxon>Bacteria</taxon>
        <taxon>Bacillati</taxon>
        <taxon>Bacillota</taxon>
        <taxon>Clostridia</taxon>
        <taxon>Eubacteriales</taxon>
        <taxon>Desulfitobacteriaceae</taxon>
        <taxon>Desulfitobacterium</taxon>
    </lineage>
</organism>
<protein>
    <submittedName>
        <fullName evidence="2">Membrane-bound metallopeptidase</fullName>
    </submittedName>
</protein>
<dbReference type="PATRIC" id="fig|49338.4.peg.1411"/>